<dbReference type="PROSITE" id="PS00571">
    <property type="entry name" value="AMIDASES"/>
    <property type="match status" value="1"/>
</dbReference>
<dbReference type="AlphaFoldDB" id="A0A9Q4AR99"/>
<dbReference type="Pfam" id="PF01425">
    <property type="entry name" value="Amidase"/>
    <property type="match status" value="1"/>
</dbReference>
<comment type="caution">
    <text evidence="2">The sequence shown here is derived from an EMBL/GenBank/DDBJ whole genome shotgun (WGS) entry which is preliminary data.</text>
</comment>
<dbReference type="Proteomes" id="UP001060275">
    <property type="component" value="Unassembled WGS sequence"/>
</dbReference>
<dbReference type="RefSeq" id="WP_254675368.1">
    <property type="nucleotide sequence ID" value="NZ_JAMWDU010000005.1"/>
</dbReference>
<proteinExistence type="predicted"/>
<dbReference type="InterPro" id="IPR023631">
    <property type="entry name" value="Amidase_dom"/>
</dbReference>
<dbReference type="PANTHER" id="PTHR46310">
    <property type="entry name" value="AMIDASE 1"/>
    <property type="match status" value="1"/>
</dbReference>
<protein>
    <submittedName>
        <fullName evidence="2">Amidase family protein</fullName>
    </submittedName>
</protein>
<name>A0A9Q4AR99_9HYPH</name>
<sequence length="389" mass="40734">MTLIDASFDGFLPGERAEVPATGSGRLSGTCFALKDLIDLKGFPTGGGNPQWQALEAPAASNAPTVGALLAAGSRCAGKTVTDEFAFSLEGRNLHYGTPLNPRDHAALPGGSSSGSAVAVATGEVDFALGTDTGGSIRVPAAWCGVYGFRPSHGAISADGLLPFAPSLDTIGWFASDAHLLAEIGKVLLPPRPHHPVTSISLVADALDLLEPDLVAHFEFASSLVTNAEPIHLFGVWAAPLLQQTYSTIQGFEIAQGLLPRLDQRRIMLAPDIAARFESTRRITAQDYRNALRVRQGLTDWLAEQCPPGMALVLPSVSHDALDVAVDKTTLGAFYERTLALNAIAGLWGAPHIQLARMSGSGPALSLLSAPGTDHDLLDLANSLRNSLG</sequence>
<dbReference type="SUPFAM" id="SSF75304">
    <property type="entry name" value="Amidase signature (AS) enzymes"/>
    <property type="match status" value="1"/>
</dbReference>
<organism evidence="2 3">
    <name type="scientific">Devosia ureilytica</name>
    <dbReference type="NCBI Taxonomy" id="2952754"/>
    <lineage>
        <taxon>Bacteria</taxon>
        <taxon>Pseudomonadati</taxon>
        <taxon>Pseudomonadota</taxon>
        <taxon>Alphaproteobacteria</taxon>
        <taxon>Hyphomicrobiales</taxon>
        <taxon>Devosiaceae</taxon>
        <taxon>Devosia</taxon>
    </lineage>
</organism>
<dbReference type="EMBL" id="JAMWDU010000005">
    <property type="protein sequence ID" value="MCP8888311.1"/>
    <property type="molecule type" value="Genomic_DNA"/>
</dbReference>
<evidence type="ECO:0000313" key="2">
    <source>
        <dbReference type="EMBL" id="MCP8888311.1"/>
    </source>
</evidence>
<reference evidence="2" key="1">
    <citation type="submission" date="2022-06" db="EMBL/GenBank/DDBJ databases">
        <title>Devosia sp. XJ19-45 genome assembly.</title>
        <authorList>
            <person name="Li B."/>
            <person name="Cai M."/>
            <person name="Nie G."/>
            <person name="Li W."/>
        </authorList>
    </citation>
    <scope>NUCLEOTIDE SEQUENCE</scope>
    <source>
        <strain evidence="2">XJ19-45</strain>
    </source>
</reference>
<dbReference type="InterPro" id="IPR036928">
    <property type="entry name" value="AS_sf"/>
</dbReference>
<dbReference type="InterPro" id="IPR020556">
    <property type="entry name" value="Amidase_CS"/>
</dbReference>
<gene>
    <name evidence="2" type="ORF">NF348_14410</name>
</gene>
<feature type="domain" description="Amidase" evidence="1">
    <location>
        <begin position="23"/>
        <end position="192"/>
    </location>
</feature>
<evidence type="ECO:0000313" key="3">
    <source>
        <dbReference type="Proteomes" id="UP001060275"/>
    </source>
</evidence>
<accession>A0A9Q4AR99</accession>
<keyword evidence="3" id="KW-1185">Reference proteome</keyword>
<evidence type="ECO:0000259" key="1">
    <source>
        <dbReference type="Pfam" id="PF01425"/>
    </source>
</evidence>
<dbReference type="PANTHER" id="PTHR46310:SF7">
    <property type="entry name" value="AMIDASE 1"/>
    <property type="match status" value="1"/>
</dbReference>
<dbReference type="Gene3D" id="3.90.1300.10">
    <property type="entry name" value="Amidase signature (AS) domain"/>
    <property type="match status" value="1"/>
</dbReference>